<proteinExistence type="predicted"/>
<sequence>MNPRRDDDALNWAGDDDPTLHEGSADRARPAPDGLSEGWTTPQVSANHPVATDSTTDADTPAPETAQPSNPAASSAALVGMGILAGMYLLYSIGWFIGVARVSTPSIAVSPADPVAGFMTSLGGWLAVAAPVVWFGSTFWLTMSRPRARWVFLLLGVVVLIPFPFLVGTGQPL</sequence>
<evidence type="ECO:0000256" key="1">
    <source>
        <dbReference type="SAM" id="MobiDB-lite"/>
    </source>
</evidence>
<protein>
    <submittedName>
        <fullName evidence="3">DNA polymerase III subunit gamma/tau</fullName>
    </submittedName>
</protein>
<reference evidence="3 4" key="1">
    <citation type="submission" date="2019-03" db="EMBL/GenBank/DDBJ databases">
        <title>Genomics of glacier-inhabiting Cryobacterium strains.</title>
        <authorList>
            <person name="Liu Q."/>
            <person name="Xin Y.-H."/>
        </authorList>
    </citation>
    <scope>NUCLEOTIDE SEQUENCE [LARGE SCALE GENOMIC DNA]</scope>
    <source>
        <strain evidence="3 4">Sr36</strain>
    </source>
</reference>
<feature type="transmembrane region" description="Helical" evidence="2">
    <location>
        <begin position="148"/>
        <end position="167"/>
    </location>
</feature>
<keyword evidence="2" id="KW-0812">Transmembrane</keyword>
<comment type="caution">
    <text evidence="3">The sequence shown here is derived from an EMBL/GenBank/DDBJ whole genome shotgun (WGS) entry which is preliminary data.</text>
</comment>
<keyword evidence="4" id="KW-1185">Reference proteome</keyword>
<evidence type="ECO:0000313" key="4">
    <source>
        <dbReference type="Proteomes" id="UP000298154"/>
    </source>
</evidence>
<gene>
    <name evidence="3" type="ORF">E3T47_03190</name>
</gene>
<feature type="compositionally biased region" description="Basic and acidic residues" evidence="1">
    <location>
        <begin position="18"/>
        <end position="30"/>
    </location>
</feature>
<organism evidence="3 4">
    <name type="scientific">Cryobacterium ruanii</name>
    <dbReference type="NCBI Taxonomy" id="1259197"/>
    <lineage>
        <taxon>Bacteria</taxon>
        <taxon>Bacillati</taxon>
        <taxon>Actinomycetota</taxon>
        <taxon>Actinomycetes</taxon>
        <taxon>Micrococcales</taxon>
        <taxon>Microbacteriaceae</taxon>
        <taxon>Cryobacterium</taxon>
    </lineage>
</organism>
<dbReference type="EMBL" id="SOHK01000005">
    <property type="protein sequence ID" value="TFD68963.1"/>
    <property type="molecule type" value="Genomic_DNA"/>
</dbReference>
<feature type="transmembrane region" description="Helical" evidence="2">
    <location>
        <begin position="76"/>
        <end position="98"/>
    </location>
</feature>
<keyword evidence="2" id="KW-1133">Transmembrane helix</keyword>
<feature type="region of interest" description="Disordered" evidence="1">
    <location>
        <begin position="1"/>
        <end position="72"/>
    </location>
</feature>
<feature type="transmembrane region" description="Helical" evidence="2">
    <location>
        <begin position="118"/>
        <end position="141"/>
    </location>
</feature>
<evidence type="ECO:0000313" key="3">
    <source>
        <dbReference type="EMBL" id="TFD68963.1"/>
    </source>
</evidence>
<feature type="compositionally biased region" description="Low complexity" evidence="1">
    <location>
        <begin position="49"/>
        <end position="72"/>
    </location>
</feature>
<name>A0A4R9AU96_9MICO</name>
<dbReference type="OrthoDB" id="4981704at2"/>
<accession>A0A4R9AU96</accession>
<dbReference type="AlphaFoldDB" id="A0A4R9AU96"/>
<dbReference type="RefSeq" id="WP_134554178.1">
    <property type="nucleotide sequence ID" value="NZ_SOHK01000005.1"/>
</dbReference>
<dbReference type="Proteomes" id="UP000298154">
    <property type="component" value="Unassembled WGS sequence"/>
</dbReference>
<keyword evidence="2" id="KW-0472">Membrane</keyword>
<evidence type="ECO:0000256" key="2">
    <source>
        <dbReference type="SAM" id="Phobius"/>
    </source>
</evidence>